<dbReference type="AlphaFoldDB" id="X1S2W2"/>
<dbReference type="EMBL" id="BARW01007398">
    <property type="protein sequence ID" value="GAI87228.1"/>
    <property type="molecule type" value="Genomic_DNA"/>
</dbReference>
<comment type="caution">
    <text evidence="1">The sequence shown here is derived from an EMBL/GenBank/DDBJ whole genome shotgun (WGS) entry which is preliminary data.</text>
</comment>
<sequence>MKIFIYSFRQMTAKQQTALRRDLTGWDKVVKEQGVPRAEHVPGLLDGIEGWEKPAPRTYLIPDEHAERVRELFRKSGLTWRELEVREAEGGEEYG</sequence>
<accession>X1S2W2</accession>
<gene>
    <name evidence="1" type="ORF">S12H4_15414</name>
</gene>
<evidence type="ECO:0000313" key="1">
    <source>
        <dbReference type="EMBL" id="GAI87228.1"/>
    </source>
</evidence>
<organism evidence="1">
    <name type="scientific">marine sediment metagenome</name>
    <dbReference type="NCBI Taxonomy" id="412755"/>
    <lineage>
        <taxon>unclassified sequences</taxon>
        <taxon>metagenomes</taxon>
        <taxon>ecological metagenomes</taxon>
    </lineage>
</organism>
<proteinExistence type="predicted"/>
<reference evidence="1" key="1">
    <citation type="journal article" date="2014" name="Front. Microbiol.">
        <title>High frequency of phylogenetically diverse reductive dehalogenase-homologous genes in deep subseafloor sedimentary metagenomes.</title>
        <authorList>
            <person name="Kawai M."/>
            <person name="Futagami T."/>
            <person name="Toyoda A."/>
            <person name="Takaki Y."/>
            <person name="Nishi S."/>
            <person name="Hori S."/>
            <person name="Arai W."/>
            <person name="Tsubouchi T."/>
            <person name="Morono Y."/>
            <person name="Uchiyama I."/>
            <person name="Ito T."/>
            <person name="Fujiyama A."/>
            <person name="Inagaki F."/>
            <person name="Takami H."/>
        </authorList>
    </citation>
    <scope>NUCLEOTIDE SEQUENCE</scope>
    <source>
        <strain evidence="1">Expedition CK06-06</strain>
    </source>
</reference>
<name>X1S2W2_9ZZZZ</name>
<protein>
    <submittedName>
        <fullName evidence="1">Uncharacterized protein</fullName>
    </submittedName>
</protein>